<dbReference type="Gene3D" id="2.40.70.10">
    <property type="entry name" value="Acid Proteases"/>
    <property type="match status" value="1"/>
</dbReference>
<evidence type="ECO:0000313" key="8">
    <source>
        <dbReference type="Proteomes" id="UP001311799"/>
    </source>
</evidence>
<dbReference type="Pfam" id="PF00627">
    <property type="entry name" value="UBA"/>
    <property type="match status" value="1"/>
</dbReference>
<comment type="caution">
    <text evidence="7">The sequence shown here is derived from an EMBL/GenBank/DDBJ whole genome shotgun (WGS) entry which is preliminary data.</text>
</comment>
<dbReference type="SUPFAM" id="SSF54236">
    <property type="entry name" value="Ubiquitin-like"/>
    <property type="match status" value="1"/>
</dbReference>
<dbReference type="InterPro" id="IPR000626">
    <property type="entry name" value="Ubiquitin-like_dom"/>
</dbReference>
<keyword evidence="8" id="KW-1185">Reference proteome</keyword>
<protein>
    <submittedName>
        <fullName evidence="7">Ubiquitin domain containing with a UBA domain at the C-terminus</fullName>
    </submittedName>
</protein>
<dbReference type="PANTHER" id="PTHR15397">
    <property type="entry name" value="SODIUM-GLUCOSE COTRANSPORTER REGULATORY PROTEIN -RELATED"/>
    <property type="match status" value="1"/>
</dbReference>
<dbReference type="PROSITE" id="PS50053">
    <property type="entry name" value="UBIQUITIN_2"/>
    <property type="match status" value="1"/>
</dbReference>
<evidence type="ECO:0000256" key="1">
    <source>
        <dbReference type="ARBA" id="ARBA00009136"/>
    </source>
</evidence>
<gene>
    <name evidence="7" type="ORF">RS030_213457</name>
</gene>
<dbReference type="CDD" id="cd14309">
    <property type="entry name" value="UBA_scDdi1_like"/>
    <property type="match status" value="1"/>
</dbReference>
<evidence type="ECO:0000256" key="2">
    <source>
        <dbReference type="ARBA" id="ARBA00022670"/>
    </source>
</evidence>
<dbReference type="InterPro" id="IPR009060">
    <property type="entry name" value="UBA-like_sf"/>
</dbReference>
<evidence type="ECO:0000256" key="4">
    <source>
        <dbReference type="ARBA" id="ARBA00022801"/>
    </source>
</evidence>
<organism evidence="7 8">
    <name type="scientific">Cryptosporidium xiaoi</name>
    <dbReference type="NCBI Taxonomy" id="659607"/>
    <lineage>
        <taxon>Eukaryota</taxon>
        <taxon>Sar</taxon>
        <taxon>Alveolata</taxon>
        <taxon>Apicomplexa</taxon>
        <taxon>Conoidasida</taxon>
        <taxon>Coccidia</taxon>
        <taxon>Eucoccidiorida</taxon>
        <taxon>Eimeriorina</taxon>
        <taxon>Cryptosporidiidae</taxon>
        <taxon>Cryptosporidium</taxon>
    </lineage>
</organism>
<proteinExistence type="inferred from homology"/>
<dbReference type="SUPFAM" id="SSF50630">
    <property type="entry name" value="Acid proteases"/>
    <property type="match status" value="1"/>
</dbReference>
<dbReference type="Pfam" id="PF09668">
    <property type="entry name" value="Asp_protease"/>
    <property type="match status" value="1"/>
</dbReference>
<evidence type="ECO:0000259" key="6">
    <source>
        <dbReference type="PROSITE" id="PS50053"/>
    </source>
</evidence>
<evidence type="ECO:0000313" key="7">
    <source>
        <dbReference type="EMBL" id="KAK6589219.1"/>
    </source>
</evidence>
<feature type="domain" description="UBA" evidence="5">
    <location>
        <begin position="334"/>
        <end position="374"/>
    </location>
</feature>
<evidence type="ECO:0000256" key="3">
    <source>
        <dbReference type="ARBA" id="ARBA00022750"/>
    </source>
</evidence>
<reference evidence="7 8" key="1">
    <citation type="submission" date="2023-10" db="EMBL/GenBank/DDBJ databases">
        <title>Comparative genomics analysis reveals potential genetic determinants of host preference in Cryptosporidium xiaoi.</title>
        <authorList>
            <person name="Xiao L."/>
            <person name="Li J."/>
        </authorList>
    </citation>
    <scope>NUCLEOTIDE SEQUENCE [LARGE SCALE GENOMIC DNA]</scope>
    <source>
        <strain evidence="7 8">52996</strain>
    </source>
</reference>
<dbReference type="GO" id="GO:0006508">
    <property type="term" value="P:proteolysis"/>
    <property type="evidence" value="ECO:0007669"/>
    <property type="project" value="UniProtKB-KW"/>
</dbReference>
<comment type="similarity">
    <text evidence="1">Belongs to the DDI1 family.</text>
</comment>
<name>A0AAV9XYN0_9CRYT</name>
<dbReference type="SUPFAM" id="SSF46934">
    <property type="entry name" value="UBA-like"/>
    <property type="match status" value="1"/>
</dbReference>
<keyword evidence="4" id="KW-0378">Hydrolase</keyword>
<evidence type="ECO:0000259" key="5">
    <source>
        <dbReference type="PROSITE" id="PS50030"/>
    </source>
</evidence>
<dbReference type="AlphaFoldDB" id="A0AAV9XYN0"/>
<dbReference type="Gene3D" id="1.10.8.10">
    <property type="entry name" value="DNA helicase RuvA subunit, C-terminal domain"/>
    <property type="match status" value="1"/>
</dbReference>
<dbReference type="CDD" id="cd05479">
    <property type="entry name" value="RP_DDI"/>
    <property type="match status" value="1"/>
</dbReference>
<dbReference type="InterPro" id="IPR021109">
    <property type="entry name" value="Peptidase_aspartic_dom_sf"/>
</dbReference>
<keyword evidence="3" id="KW-0064">Aspartyl protease</keyword>
<dbReference type="Proteomes" id="UP001311799">
    <property type="component" value="Unassembled WGS sequence"/>
</dbReference>
<dbReference type="Pfam" id="PF00240">
    <property type="entry name" value="ubiquitin"/>
    <property type="match status" value="1"/>
</dbReference>
<feature type="domain" description="Ubiquitin-like" evidence="6">
    <location>
        <begin position="6"/>
        <end position="78"/>
    </location>
</feature>
<dbReference type="Gene3D" id="3.10.20.90">
    <property type="entry name" value="Phosphatidylinositol 3-kinase Catalytic Subunit, Chain A, domain 1"/>
    <property type="match status" value="1"/>
</dbReference>
<keyword evidence="2" id="KW-0645">Protease</keyword>
<dbReference type="InterPro" id="IPR019103">
    <property type="entry name" value="Peptidase_aspartic_DDI1-type"/>
</dbReference>
<dbReference type="GO" id="GO:0004190">
    <property type="term" value="F:aspartic-type endopeptidase activity"/>
    <property type="evidence" value="ECO:0007669"/>
    <property type="project" value="UniProtKB-KW"/>
</dbReference>
<dbReference type="PROSITE" id="PS50030">
    <property type="entry name" value="UBA"/>
    <property type="match status" value="1"/>
</dbReference>
<dbReference type="InterPro" id="IPR029071">
    <property type="entry name" value="Ubiquitin-like_domsf"/>
</dbReference>
<dbReference type="EMBL" id="JAWDEY010000013">
    <property type="protein sequence ID" value="KAK6589219.1"/>
    <property type="molecule type" value="Genomic_DNA"/>
</dbReference>
<dbReference type="SMART" id="SM00165">
    <property type="entry name" value="UBA"/>
    <property type="match status" value="1"/>
</dbReference>
<dbReference type="InterPro" id="IPR015940">
    <property type="entry name" value="UBA"/>
</dbReference>
<dbReference type="PANTHER" id="PTHR15397:SF3">
    <property type="entry name" value="DNA DAMAGE INDUCIBLE 1 HOMOLOG 2"/>
    <property type="match status" value="1"/>
</dbReference>
<accession>A0AAV9XYN0</accession>
<sequence>MKINLLNTLTGELVSLDIHEETTVEVLKLLVQVEFNINDDKKIDLEFEGRRLKDVELISSSIFGNDSIISVFISENSNSSNANTISNTGNPVSDYFEQMFKKIKGDPTLKMVFESKGEDYKRIINGDNLNDFINLASNISNFDNYPSILSTSAISNLDPLSPEYQRIVEEQVKRQNINETLTIAQDQLPESFTQVNMLYINVEVNGYLVKAFVDSGAQTTIMSIKCAEKCNLSRLIDDRFQGIAQGVGTSKIFGRIHVAQMKIGNSFFPFSITVIEENRVEFLFGLDLLRKYQCCIDLFNNVLIIGNEKVPFLPESEIKDETDKFVGSNSDNNIADEDKIAKLVSLGFNETKAKNALLATNGNIDLAASLLFSNDNI</sequence>